<dbReference type="PANTHER" id="PTHR42755">
    <property type="entry name" value="3-DEOXY-MANNO-OCTULOSONATE CYTIDYLYLTRANSFERASE"/>
    <property type="match status" value="1"/>
</dbReference>
<evidence type="ECO:0000256" key="2">
    <source>
        <dbReference type="ARBA" id="ARBA00022679"/>
    </source>
</evidence>
<name>A0A024TW18_9STRA</name>
<reference evidence="8" key="1">
    <citation type="submission" date="2013-12" db="EMBL/GenBank/DDBJ databases">
        <title>The Genome Sequence of Aphanomyces invadans NJM9701.</title>
        <authorList>
            <consortium name="The Broad Institute Genomics Platform"/>
            <person name="Russ C."/>
            <person name="Tyler B."/>
            <person name="van West P."/>
            <person name="Dieguez-Uribeondo J."/>
            <person name="Young S.K."/>
            <person name="Zeng Q."/>
            <person name="Gargeya S."/>
            <person name="Fitzgerald M."/>
            <person name="Abouelleil A."/>
            <person name="Alvarado L."/>
            <person name="Chapman S.B."/>
            <person name="Gainer-Dewar J."/>
            <person name="Goldberg J."/>
            <person name="Griggs A."/>
            <person name="Gujja S."/>
            <person name="Hansen M."/>
            <person name="Howarth C."/>
            <person name="Imamovic A."/>
            <person name="Ireland A."/>
            <person name="Larimer J."/>
            <person name="McCowan C."/>
            <person name="Murphy C."/>
            <person name="Pearson M."/>
            <person name="Poon T.W."/>
            <person name="Priest M."/>
            <person name="Roberts A."/>
            <person name="Saif S."/>
            <person name="Shea T."/>
            <person name="Sykes S."/>
            <person name="Wortman J."/>
            <person name="Nusbaum C."/>
            <person name="Birren B."/>
        </authorList>
    </citation>
    <scope>NUCLEOTIDE SEQUENCE [LARGE SCALE GENOMIC DNA]</scope>
    <source>
        <strain evidence="8">NJM9701</strain>
    </source>
</reference>
<dbReference type="GO" id="GO:0008168">
    <property type="term" value="F:methyltransferase activity"/>
    <property type="evidence" value="ECO:0007669"/>
    <property type="project" value="UniProtKB-KW"/>
</dbReference>
<dbReference type="SMART" id="SM00508">
    <property type="entry name" value="PostSET"/>
    <property type="match status" value="2"/>
</dbReference>
<dbReference type="Pfam" id="PF00856">
    <property type="entry name" value="SET"/>
    <property type="match status" value="2"/>
</dbReference>
<organism evidence="8">
    <name type="scientific">Aphanomyces invadans</name>
    <dbReference type="NCBI Taxonomy" id="157072"/>
    <lineage>
        <taxon>Eukaryota</taxon>
        <taxon>Sar</taxon>
        <taxon>Stramenopiles</taxon>
        <taxon>Oomycota</taxon>
        <taxon>Saprolegniomycetes</taxon>
        <taxon>Saprolegniales</taxon>
        <taxon>Verrucalvaceae</taxon>
        <taxon>Aphanomyces</taxon>
    </lineage>
</organism>
<evidence type="ECO:0000259" key="6">
    <source>
        <dbReference type="PROSITE" id="PS50280"/>
    </source>
</evidence>
<dbReference type="InterPro" id="IPR003616">
    <property type="entry name" value="Post-SET_dom"/>
</dbReference>
<dbReference type="GeneID" id="20086506"/>
<sequence>MLPPQVKLEAFQFYGFECHGLFAQEDLPADTTVWIWDTVTEPLVTFTRKEVMDHPERQKLINFSYMVNDDCFASTTTPEDDPCWYFNHSCDPNCWFEGDGKIVTRRPVKKGEQLCYDYACTETESSLHVNMNCRCGAEKCRGQLKFSEWRSRGFIKKNLGHVTEYIMRKHAENGWYDTRMELRYKSKSSMGLFCREESDCKILKGDIVLMFSGKIVHKDTLLESGAMTPRDFEMSLQVQRDLWQIPAWKETGDKCETSDYINHSCDPSCGMLDSVTVVAIRDLYPGEEITIDYCMVNDGTNSDPSDNFTCMCGSVNCRTTITTLDWQIPELQTRLGQYFAPFVKQLSKEAASDESHSSLGFVMSDVSSSFSITLVGVVWIHGASVGECLSALPLIKEITQDNKETSTTEPCQVLFTTTTPSARALLTQRLHSNPNAHCIFAPLDHAPCVRRFLDTWRPVAAIWIESELWPNLIVETGSRQIPMAILNGRMSFRSFRRWDSWIGRRLVRSMLDHFQLVLCQSSQDESRYLHLGHAGAKYVGDLKFLAEKHAIDATSLIELKESVESRAVWVAGSTHEGEEEVVLQTHEALKAQHRRLLLVLIPRHPHRVESILALISTQHPQLKVTWRSQHRVPAADSDVFIVDSMGETQLCYEVARVAFIGGSLVPVGGHNILEPLRSGCPVLHGPHMFNFTSVVQSLASPQVVLVTASTLATTLDAFLSAPQRTLVAVAPPTLERIQRDIWTRVHRFLDTAQAYKKEV</sequence>
<feature type="domain" description="SET" evidence="6">
    <location>
        <begin position="1"/>
        <end position="119"/>
    </location>
</feature>
<dbReference type="GO" id="GO:0032259">
    <property type="term" value="P:methylation"/>
    <property type="evidence" value="ECO:0007669"/>
    <property type="project" value="UniProtKB-KW"/>
</dbReference>
<keyword evidence="1" id="KW-0489">Methyltransferase</keyword>
<dbReference type="SMART" id="SM00317">
    <property type="entry name" value="SET"/>
    <property type="match status" value="2"/>
</dbReference>
<feature type="site" description="Transition state stabilizer" evidence="5">
    <location>
        <position position="543"/>
    </location>
</feature>
<dbReference type="Gene3D" id="3.40.50.2000">
    <property type="entry name" value="Glycogen Phosphorylase B"/>
    <property type="match status" value="1"/>
</dbReference>
<feature type="active site" description="Proton acceptor" evidence="4">
    <location>
        <position position="387"/>
    </location>
</feature>
<evidence type="ECO:0000256" key="3">
    <source>
        <dbReference type="ARBA" id="ARBA00022691"/>
    </source>
</evidence>
<dbReference type="STRING" id="157072.A0A024TW18"/>
<dbReference type="PANTHER" id="PTHR42755:SF1">
    <property type="entry name" value="3-DEOXY-D-MANNO-OCTULOSONIC ACID TRANSFERASE, MITOCHONDRIAL-RELATED"/>
    <property type="match status" value="1"/>
</dbReference>
<dbReference type="InterPro" id="IPR046341">
    <property type="entry name" value="SET_dom_sf"/>
</dbReference>
<dbReference type="VEuPathDB" id="FungiDB:H310_09456"/>
<proteinExistence type="predicted"/>
<dbReference type="RefSeq" id="XP_008873751.1">
    <property type="nucleotide sequence ID" value="XM_008875529.1"/>
</dbReference>
<dbReference type="InterPro" id="IPR038107">
    <property type="entry name" value="Glycos_transf_N_sf"/>
</dbReference>
<dbReference type="GO" id="GO:0009245">
    <property type="term" value="P:lipid A biosynthetic process"/>
    <property type="evidence" value="ECO:0007669"/>
    <property type="project" value="TreeGrafter"/>
</dbReference>
<evidence type="ECO:0000256" key="4">
    <source>
        <dbReference type="PIRSR" id="PIRSR639901-1"/>
    </source>
</evidence>
<dbReference type="PROSITE" id="PS50280">
    <property type="entry name" value="SET"/>
    <property type="match status" value="1"/>
</dbReference>
<evidence type="ECO:0000256" key="1">
    <source>
        <dbReference type="ARBA" id="ARBA00022603"/>
    </source>
</evidence>
<accession>A0A024TW18</accession>
<dbReference type="Gene3D" id="3.40.50.11720">
    <property type="entry name" value="3-Deoxy-D-manno-octulosonic-acid transferase, N-terminal domain"/>
    <property type="match status" value="1"/>
</dbReference>
<dbReference type="AlphaFoldDB" id="A0A024TW18"/>
<dbReference type="GO" id="GO:0005886">
    <property type="term" value="C:plasma membrane"/>
    <property type="evidence" value="ECO:0007669"/>
    <property type="project" value="TreeGrafter"/>
</dbReference>
<keyword evidence="3" id="KW-0949">S-adenosyl-L-methionine</keyword>
<evidence type="ECO:0000313" key="8">
    <source>
        <dbReference type="EMBL" id="ETV97542.1"/>
    </source>
</evidence>
<feature type="domain" description="Post-SET" evidence="7">
    <location>
        <begin position="129"/>
        <end position="145"/>
    </location>
</feature>
<feature type="domain" description="Post-SET" evidence="7">
    <location>
        <begin position="306"/>
        <end position="322"/>
    </location>
</feature>
<keyword evidence="2" id="KW-0808">Transferase</keyword>
<dbReference type="OrthoDB" id="308383at2759"/>
<dbReference type="Pfam" id="PF04413">
    <property type="entry name" value="Glycos_transf_N"/>
    <property type="match status" value="1"/>
</dbReference>
<feature type="site" description="Transition state stabilizer" evidence="5">
    <location>
        <position position="465"/>
    </location>
</feature>
<dbReference type="eggNOG" id="KOG4443">
    <property type="taxonomic scope" value="Eukaryota"/>
</dbReference>
<dbReference type="InterPro" id="IPR039901">
    <property type="entry name" value="Kdotransferase"/>
</dbReference>
<dbReference type="InterPro" id="IPR001214">
    <property type="entry name" value="SET_dom"/>
</dbReference>
<dbReference type="Gene3D" id="2.170.270.10">
    <property type="entry name" value="SET domain"/>
    <property type="match status" value="2"/>
</dbReference>
<gene>
    <name evidence="8" type="ORF">H310_09456</name>
</gene>
<dbReference type="PROSITE" id="PS50868">
    <property type="entry name" value="POST_SET"/>
    <property type="match status" value="2"/>
</dbReference>
<evidence type="ECO:0000256" key="5">
    <source>
        <dbReference type="PIRSR" id="PIRSR639901-2"/>
    </source>
</evidence>
<dbReference type="SUPFAM" id="SSF82199">
    <property type="entry name" value="SET domain"/>
    <property type="match status" value="2"/>
</dbReference>
<dbReference type="InterPro" id="IPR007507">
    <property type="entry name" value="Glycos_transf_N"/>
</dbReference>
<dbReference type="EMBL" id="KI913972">
    <property type="protein sequence ID" value="ETV97542.1"/>
    <property type="molecule type" value="Genomic_DNA"/>
</dbReference>
<evidence type="ECO:0000259" key="7">
    <source>
        <dbReference type="PROSITE" id="PS50868"/>
    </source>
</evidence>
<protein>
    <submittedName>
        <fullName evidence="8">Uncharacterized protein</fullName>
    </submittedName>
</protein>